<dbReference type="AlphaFoldDB" id="A0A6S8JRH4"/>
<gene>
    <name evidence="1" type="ORF">ACOF00016_LOCUS6704</name>
    <name evidence="2" type="ORF">ACOF00016_LOCUS6707</name>
</gene>
<dbReference type="EMBL" id="HBIM01007893">
    <property type="protein sequence ID" value="CAE0409008.1"/>
    <property type="molecule type" value="Transcribed_RNA"/>
</dbReference>
<evidence type="ECO:0000313" key="1">
    <source>
        <dbReference type="EMBL" id="CAE0409008.1"/>
    </source>
</evidence>
<reference evidence="1" key="1">
    <citation type="submission" date="2021-01" db="EMBL/GenBank/DDBJ databases">
        <authorList>
            <person name="Corre E."/>
            <person name="Pelletier E."/>
            <person name="Niang G."/>
            <person name="Scheremetjew M."/>
            <person name="Finn R."/>
            <person name="Kale V."/>
            <person name="Holt S."/>
            <person name="Cochrane G."/>
            <person name="Meng A."/>
            <person name="Brown T."/>
            <person name="Cohen L."/>
        </authorList>
    </citation>
    <scope>NUCLEOTIDE SEQUENCE</scope>
    <source>
        <strain evidence="1">CCMP127</strain>
    </source>
</reference>
<name>A0A6S8JRH4_9STRA</name>
<accession>A0A6S8JRH4</accession>
<sequence length="113" mass="13242">MIDLVQQYLFSPMHDLSTGNNRFKMEEGWVVDPFKWRVDDDIPRQVPSPVRTLHDMGLGHQVVGREECCHRLIRHFTKKIIVEKCTANALLFFFREGSATRKKKTTRCARHST</sequence>
<proteinExistence type="predicted"/>
<organism evidence="1">
    <name type="scientific">Amphora coffeiformis</name>
    <dbReference type="NCBI Taxonomy" id="265554"/>
    <lineage>
        <taxon>Eukaryota</taxon>
        <taxon>Sar</taxon>
        <taxon>Stramenopiles</taxon>
        <taxon>Ochrophyta</taxon>
        <taxon>Bacillariophyta</taxon>
        <taxon>Bacillariophyceae</taxon>
        <taxon>Bacillariophycidae</taxon>
        <taxon>Thalassiophysales</taxon>
        <taxon>Catenulaceae</taxon>
        <taxon>Amphora</taxon>
    </lineage>
</organism>
<evidence type="ECO:0000313" key="2">
    <source>
        <dbReference type="EMBL" id="CAE0409011.1"/>
    </source>
</evidence>
<dbReference type="EMBL" id="HBIM01007896">
    <property type="protein sequence ID" value="CAE0409011.1"/>
    <property type="molecule type" value="Transcribed_RNA"/>
</dbReference>
<protein>
    <submittedName>
        <fullName evidence="1">Uncharacterized protein</fullName>
    </submittedName>
</protein>